<dbReference type="PANTHER" id="PTHR30160:SF22">
    <property type="entry name" value="LIPOPOLYSACCHARIDE CORE BIOSYNTHESIS PROTEIN"/>
    <property type="match status" value="1"/>
</dbReference>
<accession>A0A495EDP0</accession>
<keyword evidence="2 3" id="KW-0808">Transferase</keyword>
<reference evidence="3 4" key="1">
    <citation type="submission" date="2018-10" db="EMBL/GenBank/DDBJ databases">
        <title>Genomic Encyclopedia of Archaeal and Bacterial Type Strains, Phase II (KMG-II): from individual species to whole genera.</title>
        <authorList>
            <person name="Goeker M."/>
        </authorList>
    </citation>
    <scope>NUCLEOTIDE SEQUENCE [LARGE SCALE GENOMIC DNA]</scope>
    <source>
        <strain evidence="3 4">DSM 25230</strain>
    </source>
</reference>
<dbReference type="RefSeq" id="WP_245987135.1">
    <property type="nucleotide sequence ID" value="NZ_RBIQ01000007.1"/>
</dbReference>
<dbReference type="InterPro" id="IPR002201">
    <property type="entry name" value="Glyco_trans_9"/>
</dbReference>
<dbReference type="SUPFAM" id="SSF53756">
    <property type="entry name" value="UDP-Glycosyltransferase/glycogen phosphorylase"/>
    <property type="match status" value="1"/>
</dbReference>
<dbReference type="GO" id="GO:0009244">
    <property type="term" value="P:lipopolysaccharide core region biosynthetic process"/>
    <property type="evidence" value="ECO:0007669"/>
    <property type="project" value="TreeGrafter"/>
</dbReference>
<sequence>MGTQKHILVIRLSAMGDVAMTIPVLSTLIKQNPQIKITVLTRAFFRPMFAQLKNVQVYEADVKGKHKGVLGLRKLSKELKNLGISQVADLHNVLRSNILKTYFVLGSIPFVQINKGRQEKKDLTALKVKTIQPLKTTPERYADVFRKLGYTINLSKENVLQREPIEDTIVKLVGSSPKKWIGIAPFAAFKGKMYPLELMEKVIKQIDATNENTILLFGGGKSEKKQLQKLEETYTNCINIAGNLPFKEELTLISNLDVMLAMDSGNSHLAAMYGLPTITLWGVTHPYAGFAPFGQEMENCLTSDTKQYPFLPTSVYGNKFPEGYERVMYTIEPKTVVQKVIEILSKK</sequence>
<proteinExistence type="predicted"/>
<dbReference type="PANTHER" id="PTHR30160">
    <property type="entry name" value="TETRAACYLDISACCHARIDE 4'-KINASE-RELATED"/>
    <property type="match status" value="1"/>
</dbReference>
<organism evidence="3 4">
    <name type="scientific">Maribacter vaceletii</name>
    <dbReference type="NCBI Taxonomy" id="1206816"/>
    <lineage>
        <taxon>Bacteria</taxon>
        <taxon>Pseudomonadati</taxon>
        <taxon>Bacteroidota</taxon>
        <taxon>Flavobacteriia</taxon>
        <taxon>Flavobacteriales</taxon>
        <taxon>Flavobacteriaceae</taxon>
        <taxon>Maribacter</taxon>
    </lineage>
</organism>
<evidence type="ECO:0000313" key="4">
    <source>
        <dbReference type="Proteomes" id="UP000269412"/>
    </source>
</evidence>
<evidence type="ECO:0000256" key="2">
    <source>
        <dbReference type="ARBA" id="ARBA00022679"/>
    </source>
</evidence>
<dbReference type="Gene3D" id="3.40.50.2000">
    <property type="entry name" value="Glycogen Phosphorylase B"/>
    <property type="match status" value="2"/>
</dbReference>
<dbReference type="GO" id="GO:0005829">
    <property type="term" value="C:cytosol"/>
    <property type="evidence" value="ECO:0007669"/>
    <property type="project" value="TreeGrafter"/>
</dbReference>
<evidence type="ECO:0000313" key="3">
    <source>
        <dbReference type="EMBL" id="RKR14761.1"/>
    </source>
</evidence>
<dbReference type="Proteomes" id="UP000269412">
    <property type="component" value="Unassembled WGS sequence"/>
</dbReference>
<dbReference type="GO" id="GO:0008713">
    <property type="term" value="F:ADP-heptose-lipopolysaccharide heptosyltransferase activity"/>
    <property type="evidence" value="ECO:0007669"/>
    <property type="project" value="TreeGrafter"/>
</dbReference>
<keyword evidence="4" id="KW-1185">Reference proteome</keyword>
<protein>
    <submittedName>
        <fullName evidence="3">ADP-heptose:LPS heptosyltransferase</fullName>
    </submittedName>
</protein>
<keyword evidence="1" id="KW-0328">Glycosyltransferase</keyword>
<gene>
    <name evidence="3" type="ORF">CLV91_0840</name>
</gene>
<dbReference type="CDD" id="cd03789">
    <property type="entry name" value="GT9_LPS_heptosyltransferase"/>
    <property type="match status" value="1"/>
</dbReference>
<dbReference type="EMBL" id="RBIQ01000007">
    <property type="protein sequence ID" value="RKR14761.1"/>
    <property type="molecule type" value="Genomic_DNA"/>
</dbReference>
<dbReference type="InterPro" id="IPR051199">
    <property type="entry name" value="LPS_LOS_Heptosyltrfase"/>
</dbReference>
<evidence type="ECO:0000256" key="1">
    <source>
        <dbReference type="ARBA" id="ARBA00022676"/>
    </source>
</evidence>
<dbReference type="Pfam" id="PF01075">
    <property type="entry name" value="Glyco_transf_9"/>
    <property type="match status" value="1"/>
</dbReference>
<dbReference type="AlphaFoldDB" id="A0A495EDP0"/>
<comment type="caution">
    <text evidence="3">The sequence shown here is derived from an EMBL/GenBank/DDBJ whole genome shotgun (WGS) entry which is preliminary data.</text>
</comment>
<name>A0A495EDP0_9FLAO</name>